<dbReference type="AlphaFoldDB" id="A0AAW6GR48"/>
<organism evidence="1 2">
    <name type="scientific">Bacteroides uniformis</name>
    <dbReference type="NCBI Taxonomy" id="820"/>
    <lineage>
        <taxon>Bacteria</taxon>
        <taxon>Pseudomonadati</taxon>
        <taxon>Bacteroidota</taxon>
        <taxon>Bacteroidia</taxon>
        <taxon>Bacteroidales</taxon>
        <taxon>Bacteroidaceae</taxon>
        <taxon>Bacteroides</taxon>
    </lineage>
</organism>
<dbReference type="Proteomes" id="UP001213309">
    <property type="component" value="Unassembled WGS sequence"/>
</dbReference>
<protein>
    <submittedName>
        <fullName evidence="1">Uncharacterized protein</fullName>
    </submittedName>
</protein>
<proteinExistence type="predicted"/>
<evidence type="ECO:0000313" key="2">
    <source>
        <dbReference type="Proteomes" id="UP001213309"/>
    </source>
</evidence>
<name>A0AAW6GR48_BACUN</name>
<dbReference type="EMBL" id="JAQNSG010000015">
    <property type="protein sequence ID" value="MDC1881505.1"/>
    <property type="molecule type" value="Genomic_DNA"/>
</dbReference>
<sequence length="64" mass="7117">MIPQKDSCPGRNTEQEVERNACLAGVPCQRLSSHLPQKQLHSMRTCQSAGMYSSTPPQLQSRSM</sequence>
<reference evidence="1" key="1">
    <citation type="submission" date="2022-10" db="EMBL/GenBank/DDBJ databases">
        <title>Human gut microbiome strain richness.</title>
        <authorList>
            <person name="Chen-Liaw A."/>
        </authorList>
    </citation>
    <scope>NUCLEOTIDE SEQUENCE</scope>
    <source>
        <strain evidence="1">1001713st2_A4_1001713B170214_170313</strain>
    </source>
</reference>
<comment type="caution">
    <text evidence="1">The sequence shown here is derived from an EMBL/GenBank/DDBJ whole genome shotgun (WGS) entry which is preliminary data.</text>
</comment>
<evidence type="ECO:0000313" key="1">
    <source>
        <dbReference type="EMBL" id="MDC1881505.1"/>
    </source>
</evidence>
<accession>A0AAW6GR48</accession>
<dbReference type="RefSeq" id="WP_196072766.1">
    <property type="nucleotide sequence ID" value="NZ_CAXTQO010000021.1"/>
</dbReference>
<gene>
    <name evidence="1" type="ORF">POZ24_15970</name>
</gene>